<accession>A0A803MC61</accession>
<feature type="compositionally biased region" description="Basic and acidic residues" evidence="1">
    <location>
        <begin position="245"/>
        <end position="261"/>
    </location>
</feature>
<feature type="compositionally biased region" description="Polar residues" evidence="1">
    <location>
        <begin position="338"/>
        <end position="362"/>
    </location>
</feature>
<dbReference type="EnsemblPlants" id="AUR62027054-RA">
    <property type="protein sequence ID" value="AUR62027054-RA:cds"/>
    <property type="gene ID" value="AUR62027054"/>
</dbReference>
<feature type="region of interest" description="Disordered" evidence="1">
    <location>
        <begin position="236"/>
        <end position="485"/>
    </location>
</feature>
<dbReference type="Proteomes" id="UP000596660">
    <property type="component" value="Unplaced"/>
</dbReference>
<reference evidence="2" key="2">
    <citation type="submission" date="2021-03" db="UniProtKB">
        <authorList>
            <consortium name="EnsemblPlants"/>
        </authorList>
    </citation>
    <scope>IDENTIFICATION</scope>
</reference>
<organism evidence="2 3">
    <name type="scientific">Chenopodium quinoa</name>
    <name type="common">Quinoa</name>
    <dbReference type="NCBI Taxonomy" id="63459"/>
    <lineage>
        <taxon>Eukaryota</taxon>
        <taxon>Viridiplantae</taxon>
        <taxon>Streptophyta</taxon>
        <taxon>Embryophyta</taxon>
        <taxon>Tracheophyta</taxon>
        <taxon>Spermatophyta</taxon>
        <taxon>Magnoliopsida</taxon>
        <taxon>eudicotyledons</taxon>
        <taxon>Gunneridae</taxon>
        <taxon>Pentapetalae</taxon>
        <taxon>Caryophyllales</taxon>
        <taxon>Chenopodiaceae</taxon>
        <taxon>Chenopodioideae</taxon>
        <taxon>Atripliceae</taxon>
        <taxon>Chenopodium</taxon>
    </lineage>
</organism>
<sequence length="622" mass="69166">MGEKFQLTSSMEREGLQAEIEEFYEEIEAPKFVDFTLPNHFSPDDCFWFCSRVGCDQQHMQEMDSEAIYKNFVLRVMAARSPNVRFRRALSRRPPSESKKCPFSAPPKSSKSRLQRLGLVSCSISERLITEEKGKTKAVVANVKPASTPKTRVKNVAAKYMTSPRMKKGSSPKPNAFRSVRNPMKTSISLPKSKVVSKALVFNSPKKALKKKASEELDTPINKLCAGVKKLEINSQKKGNATRKPSKDCTSEKKLPLDRSRKVLGSSKAKTREVDSKFPISVQSKAKANKRKHADAAQQKVEKGGNESSDMEIDEKSRCGSLDLGSATVKPKAEDHSSSTSDRPMTGESSGAVSLNTQNTDMHSGPVSDDKDSAEENTEAIQAPNADEQSQEKDNTITDDLENQNPGVVSKLEDNDDKENALTSADIRSLNSNYLSKHDAPVKPKVKTKQNPQKLDKNSKENCPAGTGGTQGLKNKKLKPTNPKPFRLRTDERGILKEATLERKVNSQKFHQLQVKTHREHLTTKTKEAKKMTTNLVFFKLALQKPIKSRYKTLKGVELKSEKSSGIAKSAFLQKHVIGPQREIDSHVKPQGRSAIEKSKTMSRPKESRKQGKEAVDPTKSF</sequence>
<dbReference type="PANTHER" id="PTHR37241">
    <property type="entry name" value="NEUROFILAMENT HEAVY PROTEIN"/>
    <property type="match status" value="1"/>
</dbReference>
<protein>
    <submittedName>
        <fullName evidence="2">Uncharacterized protein</fullName>
    </submittedName>
</protein>
<dbReference type="Gramene" id="AUR62027054-RA">
    <property type="protein sequence ID" value="AUR62027054-RA:cds"/>
    <property type="gene ID" value="AUR62027054"/>
</dbReference>
<feature type="compositionally biased region" description="Basic and acidic residues" evidence="1">
    <location>
        <begin position="595"/>
        <end position="622"/>
    </location>
</feature>
<evidence type="ECO:0000256" key="1">
    <source>
        <dbReference type="SAM" id="MobiDB-lite"/>
    </source>
</evidence>
<proteinExistence type="predicted"/>
<dbReference type="PANTHER" id="PTHR37241:SF1">
    <property type="entry name" value="NEUROFILAMENT HEAVY PROTEIN"/>
    <property type="match status" value="1"/>
</dbReference>
<reference evidence="2" key="1">
    <citation type="journal article" date="2017" name="Nature">
        <title>The genome of Chenopodium quinoa.</title>
        <authorList>
            <person name="Jarvis D.E."/>
            <person name="Ho Y.S."/>
            <person name="Lightfoot D.J."/>
            <person name="Schmoeckel S.M."/>
            <person name="Li B."/>
            <person name="Borm T.J.A."/>
            <person name="Ohyanagi H."/>
            <person name="Mineta K."/>
            <person name="Michell C.T."/>
            <person name="Saber N."/>
            <person name="Kharbatia N.M."/>
            <person name="Rupper R.R."/>
            <person name="Sharp A.R."/>
            <person name="Dally N."/>
            <person name="Boughton B.A."/>
            <person name="Woo Y.H."/>
            <person name="Gao G."/>
            <person name="Schijlen E.G.W.M."/>
            <person name="Guo X."/>
            <person name="Momin A.A."/>
            <person name="Negrao S."/>
            <person name="Al-Babili S."/>
            <person name="Gehring C."/>
            <person name="Roessner U."/>
            <person name="Jung C."/>
            <person name="Murphy K."/>
            <person name="Arold S.T."/>
            <person name="Gojobori T."/>
            <person name="van der Linden C.G."/>
            <person name="van Loo E.N."/>
            <person name="Jellen E.N."/>
            <person name="Maughan P.J."/>
            <person name="Tester M."/>
        </authorList>
    </citation>
    <scope>NUCLEOTIDE SEQUENCE [LARGE SCALE GENOMIC DNA]</scope>
    <source>
        <strain evidence="2">cv. PI 614886</strain>
    </source>
</reference>
<evidence type="ECO:0000313" key="2">
    <source>
        <dbReference type="EnsemblPlants" id="AUR62027054-RA:cds"/>
    </source>
</evidence>
<dbReference type="AlphaFoldDB" id="A0A803MC61"/>
<dbReference type="OMA" id="QQPEMEV"/>
<keyword evidence="3" id="KW-1185">Reference proteome</keyword>
<name>A0A803MC61_CHEQI</name>
<feature type="region of interest" description="Disordered" evidence="1">
    <location>
        <begin position="90"/>
        <end position="112"/>
    </location>
</feature>
<feature type="region of interest" description="Disordered" evidence="1">
    <location>
        <begin position="581"/>
        <end position="622"/>
    </location>
</feature>
<evidence type="ECO:0000313" key="3">
    <source>
        <dbReference type="Proteomes" id="UP000596660"/>
    </source>
</evidence>